<feature type="non-terminal residue" evidence="1">
    <location>
        <position position="113"/>
    </location>
</feature>
<evidence type="ECO:0000313" key="2">
    <source>
        <dbReference type="Proteomes" id="UP001176940"/>
    </source>
</evidence>
<reference evidence="1" key="1">
    <citation type="submission" date="2023-07" db="EMBL/GenBank/DDBJ databases">
        <authorList>
            <person name="Stuckert A."/>
        </authorList>
    </citation>
    <scope>NUCLEOTIDE SEQUENCE</scope>
</reference>
<keyword evidence="2" id="KW-1185">Reference proteome</keyword>
<gene>
    <name evidence="1" type="ORF">RIMI_LOCUS21167285</name>
</gene>
<sequence length="113" mass="12702">MKIQTRIINEEYLRSHPDVQLLLSGFIQDVLEKRPEISENLQQITSQTRKGEPNSRRREALSIYPLSVSCRASLTSASVDDILAPDGDLKDYSLMVDGGVMPAEAFCILAWHL</sequence>
<organism evidence="1 2">
    <name type="scientific">Ranitomeya imitator</name>
    <name type="common">mimic poison frog</name>
    <dbReference type="NCBI Taxonomy" id="111125"/>
    <lineage>
        <taxon>Eukaryota</taxon>
        <taxon>Metazoa</taxon>
        <taxon>Chordata</taxon>
        <taxon>Craniata</taxon>
        <taxon>Vertebrata</taxon>
        <taxon>Euteleostomi</taxon>
        <taxon>Amphibia</taxon>
        <taxon>Batrachia</taxon>
        <taxon>Anura</taxon>
        <taxon>Neobatrachia</taxon>
        <taxon>Hyloidea</taxon>
        <taxon>Dendrobatidae</taxon>
        <taxon>Dendrobatinae</taxon>
        <taxon>Ranitomeya</taxon>
    </lineage>
</organism>
<protein>
    <submittedName>
        <fullName evidence="1">Uncharacterized protein</fullName>
    </submittedName>
</protein>
<comment type="caution">
    <text evidence="1">The sequence shown here is derived from an EMBL/GenBank/DDBJ whole genome shotgun (WGS) entry which is preliminary data.</text>
</comment>
<dbReference type="Proteomes" id="UP001176940">
    <property type="component" value="Unassembled WGS sequence"/>
</dbReference>
<accession>A0ABN9MIZ4</accession>
<dbReference type="EMBL" id="CAUEEQ010073503">
    <property type="protein sequence ID" value="CAJ0966303.1"/>
    <property type="molecule type" value="Genomic_DNA"/>
</dbReference>
<proteinExistence type="predicted"/>
<evidence type="ECO:0000313" key="1">
    <source>
        <dbReference type="EMBL" id="CAJ0966303.1"/>
    </source>
</evidence>
<name>A0ABN9MIZ4_9NEOB</name>